<feature type="non-terminal residue" evidence="1">
    <location>
        <position position="50"/>
    </location>
</feature>
<reference evidence="1" key="1">
    <citation type="journal article" date="2014" name="Front. Microbiol.">
        <title>High frequency of phylogenetically diverse reductive dehalogenase-homologous genes in deep subseafloor sedimentary metagenomes.</title>
        <authorList>
            <person name="Kawai M."/>
            <person name="Futagami T."/>
            <person name="Toyoda A."/>
            <person name="Takaki Y."/>
            <person name="Nishi S."/>
            <person name="Hori S."/>
            <person name="Arai W."/>
            <person name="Tsubouchi T."/>
            <person name="Morono Y."/>
            <person name="Uchiyama I."/>
            <person name="Ito T."/>
            <person name="Fujiyama A."/>
            <person name="Inagaki F."/>
            <person name="Takami H."/>
        </authorList>
    </citation>
    <scope>NUCLEOTIDE SEQUENCE</scope>
    <source>
        <strain evidence="1">Expedition CK06-06</strain>
    </source>
</reference>
<gene>
    <name evidence="1" type="ORF">S03H2_72664</name>
</gene>
<dbReference type="EMBL" id="BARU01049277">
    <property type="protein sequence ID" value="GAH91922.1"/>
    <property type="molecule type" value="Genomic_DNA"/>
</dbReference>
<evidence type="ECO:0000313" key="1">
    <source>
        <dbReference type="EMBL" id="GAH91922.1"/>
    </source>
</evidence>
<name>X1JD58_9ZZZZ</name>
<sequence length="50" mass="6013">NIFDNQIWNQIRKSDKNLNILIKFLRNSKKLIPQSKEFQDDILIKIVDTL</sequence>
<organism evidence="1">
    <name type="scientific">marine sediment metagenome</name>
    <dbReference type="NCBI Taxonomy" id="412755"/>
    <lineage>
        <taxon>unclassified sequences</taxon>
        <taxon>metagenomes</taxon>
        <taxon>ecological metagenomes</taxon>
    </lineage>
</organism>
<accession>X1JD58</accession>
<feature type="non-terminal residue" evidence="1">
    <location>
        <position position="1"/>
    </location>
</feature>
<dbReference type="AlphaFoldDB" id="X1JD58"/>
<comment type="caution">
    <text evidence="1">The sequence shown here is derived from an EMBL/GenBank/DDBJ whole genome shotgun (WGS) entry which is preliminary data.</text>
</comment>
<protein>
    <submittedName>
        <fullName evidence="1">Uncharacterized protein</fullName>
    </submittedName>
</protein>
<proteinExistence type="predicted"/>